<evidence type="ECO:0000256" key="1">
    <source>
        <dbReference type="ARBA" id="ARBA00022723"/>
    </source>
</evidence>
<accession>A0A2H9T8F9</accession>
<proteinExistence type="predicted"/>
<dbReference type="GO" id="GO:0008270">
    <property type="term" value="F:zinc ion binding"/>
    <property type="evidence" value="ECO:0007669"/>
    <property type="project" value="UniProtKB-KW"/>
</dbReference>
<dbReference type="AlphaFoldDB" id="A0A2H9T8F9"/>
<evidence type="ECO:0000256" key="2">
    <source>
        <dbReference type="ARBA" id="ARBA00022771"/>
    </source>
</evidence>
<evidence type="ECO:0000313" key="5">
    <source>
        <dbReference type="EMBL" id="PJE79487.1"/>
    </source>
</evidence>
<comment type="caution">
    <text evidence="5">The sequence shown here is derived from an EMBL/GenBank/DDBJ whole genome shotgun (WGS) entry which is preliminary data.</text>
</comment>
<keyword evidence="3" id="KW-0862">Zinc</keyword>
<dbReference type="InterPro" id="IPR001841">
    <property type="entry name" value="Znf_RING"/>
</dbReference>
<reference evidence="5" key="1">
    <citation type="journal article" date="2017" name="Appl. Environ. Microbiol.">
        <title>Molecular characterization of an Endozoicomonas-like organism causing infection in king scallop Pecten maximus L.</title>
        <authorList>
            <person name="Cano I."/>
            <person name="van Aerle R."/>
            <person name="Ross S."/>
            <person name="Verner-Jeffreys D.W."/>
            <person name="Paley R.K."/>
            <person name="Rimmer G."/>
            <person name="Ryder D."/>
            <person name="Hooper P."/>
            <person name="Stone D."/>
            <person name="Feist S.W."/>
        </authorList>
    </citation>
    <scope>NUCLEOTIDE SEQUENCE</scope>
</reference>
<dbReference type="InterPro" id="IPR013083">
    <property type="entry name" value="Znf_RING/FYVE/PHD"/>
</dbReference>
<dbReference type="PANTHER" id="PTHR10044:SF139">
    <property type="entry name" value="DEATH-ASSOCIATED INHIBITOR OF APOPTOSIS 2"/>
    <property type="match status" value="1"/>
</dbReference>
<dbReference type="PANTHER" id="PTHR10044">
    <property type="entry name" value="INHIBITOR OF APOPTOSIS"/>
    <property type="match status" value="1"/>
</dbReference>
<keyword evidence="1" id="KW-0479">Metal-binding</keyword>
<dbReference type="Pfam" id="PF13920">
    <property type="entry name" value="zf-C3HC4_3"/>
    <property type="match status" value="1"/>
</dbReference>
<dbReference type="GO" id="GO:0005634">
    <property type="term" value="C:nucleus"/>
    <property type="evidence" value="ECO:0007669"/>
    <property type="project" value="TreeGrafter"/>
</dbReference>
<dbReference type="SMART" id="SM00238">
    <property type="entry name" value="BIR"/>
    <property type="match status" value="1"/>
</dbReference>
<sequence length="197" mass="22585">MYSPKNSPPFKIITLEQLKKSINASEFFPQDASFFTVHIDSVRYLHCGSDLKFIAYSNLSDRINSFTNWFGPETPSVKDIARAGFYYTGNSDICCCFTCGTQCNQWKPDANPWKEHILSFPTCNFLRKNQPLEYINLVHENYLLAQQFICCECKNNPKDIVFYPCGHLVCCKDCGKNLTTCPACNTAITEKFYAHFD</sequence>
<dbReference type="InterPro" id="IPR050784">
    <property type="entry name" value="IAP"/>
</dbReference>
<organism evidence="5">
    <name type="scientific">invertebrate metagenome</name>
    <dbReference type="NCBI Taxonomy" id="1711999"/>
    <lineage>
        <taxon>unclassified sequences</taxon>
        <taxon>metagenomes</taxon>
        <taxon>organismal metagenomes</taxon>
    </lineage>
</organism>
<dbReference type="PROSITE" id="PS01282">
    <property type="entry name" value="BIR_REPEAT_1"/>
    <property type="match status" value="1"/>
</dbReference>
<protein>
    <recommendedName>
        <fullName evidence="4">RING-type domain-containing protein</fullName>
    </recommendedName>
</protein>
<dbReference type="PROSITE" id="PS50143">
    <property type="entry name" value="BIR_REPEAT_2"/>
    <property type="match status" value="1"/>
</dbReference>
<dbReference type="FunFam" id="1.10.1170.10:FF:000002">
    <property type="entry name" value="Baculoviral IAP repeat containing 7"/>
    <property type="match status" value="1"/>
</dbReference>
<dbReference type="InterPro" id="IPR001370">
    <property type="entry name" value="BIR_rpt"/>
</dbReference>
<dbReference type="EMBL" id="NSIT01000066">
    <property type="protein sequence ID" value="PJE79487.1"/>
    <property type="molecule type" value="Genomic_DNA"/>
</dbReference>
<dbReference type="Pfam" id="PF00653">
    <property type="entry name" value="BIR"/>
    <property type="match status" value="1"/>
</dbReference>
<dbReference type="SUPFAM" id="SSF57924">
    <property type="entry name" value="Inhibitor of apoptosis (IAP) repeat"/>
    <property type="match status" value="1"/>
</dbReference>
<dbReference type="GO" id="GO:0051726">
    <property type="term" value="P:regulation of cell cycle"/>
    <property type="evidence" value="ECO:0007669"/>
    <property type="project" value="TreeGrafter"/>
</dbReference>
<feature type="domain" description="RING-type" evidence="4">
    <location>
        <begin position="150"/>
        <end position="185"/>
    </location>
</feature>
<dbReference type="CDD" id="cd00022">
    <property type="entry name" value="BIR"/>
    <property type="match status" value="1"/>
</dbReference>
<keyword evidence="2" id="KW-0863">Zinc-finger</keyword>
<dbReference type="GO" id="GO:0005737">
    <property type="term" value="C:cytoplasm"/>
    <property type="evidence" value="ECO:0007669"/>
    <property type="project" value="TreeGrafter"/>
</dbReference>
<dbReference type="PROSITE" id="PS50089">
    <property type="entry name" value="ZF_RING_2"/>
    <property type="match status" value="1"/>
</dbReference>
<name>A0A2H9T8F9_9ZZZZ</name>
<evidence type="ECO:0000256" key="3">
    <source>
        <dbReference type="ARBA" id="ARBA00022833"/>
    </source>
</evidence>
<gene>
    <name evidence="5" type="ORF">CI610_01553</name>
</gene>
<evidence type="ECO:0000259" key="4">
    <source>
        <dbReference type="PROSITE" id="PS50089"/>
    </source>
</evidence>
<dbReference type="Gene3D" id="1.10.1170.10">
    <property type="entry name" value="Inhibitor Of Apoptosis Protein (2mihbC-IAP-1), Chain A"/>
    <property type="match status" value="1"/>
</dbReference>
<dbReference type="Gene3D" id="3.30.40.10">
    <property type="entry name" value="Zinc/RING finger domain, C3HC4 (zinc finger)"/>
    <property type="match status" value="1"/>
</dbReference>